<keyword evidence="4 5" id="KW-0717">Septation</keyword>
<keyword evidence="5" id="KW-0963">Cytoplasm</keyword>
<dbReference type="GO" id="GO:0005525">
    <property type="term" value="F:GTP binding"/>
    <property type="evidence" value="ECO:0007669"/>
    <property type="project" value="UniProtKB-UniRule"/>
</dbReference>
<feature type="binding site" evidence="5">
    <location>
        <position position="179"/>
    </location>
    <ligand>
        <name>GTP</name>
        <dbReference type="ChEBI" id="CHEBI:37565"/>
    </ligand>
</feature>
<feature type="region of interest" description="Disordered" evidence="6">
    <location>
        <begin position="398"/>
        <end position="482"/>
    </location>
</feature>
<dbReference type="InterPro" id="IPR036525">
    <property type="entry name" value="Tubulin/FtsZ_GTPase_sf"/>
</dbReference>
<dbReference type="GO" id="GO:0005737">
    <property type="term" value="C:cytoplasm"/>
    <property type="evidence" value="ECO:0007669"/>
    <property type="project" value="UniProtKB-SubCell"/>
</dbReference>
<evidence type="ECO:0000256" key="4">
    <source>
        <dbReference type="ARBA" id="ARBA00023210"/>
    </source>
</evidence>
<feature type="binding site" evidence="5">
    <location>
        <begin position="101"/>
        <end position="103"/>
    </location>
    <ligand>
        <name>GTP</name>
        <dbReference type="ChEBI" id="CHEBI:37565"/>
    </ligand>
</feature>
<comment type="function">
    <text evidence="5">Essential cell division protein that forms a contractile ring structure (Z ring) at the future cell division site. The regulation of the ring assembly controls the timing and the location of cell division. One of the functions of the FtsZ ring is to recruit other cell division proteins to the septum to produce a new cell wall between the dividing cells. Binds GTP and shows GTPase activity.</text>
</comment>
<reference evidence="9 10" key="1">
    <citation type="submission" date="2019-01" db="EMBL/GenBank/DDBJ databases">
        <authorList>
            <consortium name="Pathogen Informatics"/>
        </authorList>
    </citation>
    <scope>NUCLEOTIDE SEQUENCE [LARGE SCALE GENOMIC DNA]</scope>
    <source>
        <strain evidence="9 10">NCTC10166</strain>
    </source>
</reference>
<dbReference type="InterPro" id="IPR003008">
    <property type="entry name" value="Tubulin_FtsZ_GTPase"/>
</dbReference>
<dbReference type="RefSeq" id="WP_129719642.1">
    <property type="nucleotide sequence ID" value="NZ_LR214951.1"/>
</dbReference>
<keyword evidence="2 5" id="KW-0547">Nucleotide-binding</keyword>
<keyword evidence="5 9" id="KW-0132">Cell division</keyword>
<dbReference type="OrthoDB" id="9813375at2"/>
<name>A0A449A4S6_9BACT</name>
<comment type="similarity">
    <text evidence="1 5">Belongs to the FtsZ family.</text>
</comment>
<evidence type="ECO:0000259" key="8">
    <source>
        <dbReference type="SMART" id="SM00865"/>
    </source>
</evidence>
<evidence type="ECO:0000313" key="9">
    <source>
        <dbReference type="EMBL" id="VEU59239.1"/>
    </source>
</evidence>
<dbReference type="PANTHER" id="PTHR30314">
    <property type="entry name" value="CELL DIVISION PROTEIN FTSZ-RELATED"/>
    <property type="match status" value="1"/>
</dbReference>
<dbReference type="GO" id="GO:0043093">
    <property type="term" value="P:FtsZ-dependent cytokinesis"/>
    <property type="evidence" value="ECO:0007669"/>
    <property type="project" value="UniProtKB-UniRule"/>
</dbReference>
<dbReference type="InterPro" id="IPR000158">
    <property type="entry name" value="Cell_div_FtsZ"/>
</dbReference>
<feature type="domain" description="Tubulin/FtsZ 2-layer sandwich" evidence="8">
    <location>
        <begin position="200"/>
        <end position="315"/>
    </location>
</feature>
<dbReference type="Pfam" id="PF12327">
    <property type="entry name" value="FtsZ_C"/>
    <property type="match status" value="1"/>
</dbReference>
<dbReference type="Pfam" id="PF00091">
    <property type="entry name" value="Tubulin"/>
    <property type="match status" value="1"/>
</dbReference>
<feature type="compositionally biased region" description="Polar residues" evidence="6">
    <location>
        <begin position="466"/>
        <end position="482"/>
    </location>
</feature>
<proteinExistence type="inferred from homology"/>
<keyword evidence="5" id="KW-0131">Cell cycle</keyword>
<dbReference type="InterPro" id="IPR045061">
    <property type="entry name" value="FtsZ/CetZ"/>
</dbReference>
<comment type="caution">
    <text evidence="5">Lacks conserved residue(s) required for the propagation of feature annotation.</text>
</comment>
<evidence type="ECO:0000256" key="5">
    <source>
        <dbReference type="HAMAP-Rule" id="MF_00909"/>
    </source>
</evidence>
<dbReference type="Proteomes" id="UP000289440">
    <property type="component" value="Chromosome"/>
</dbReference>
<dbReference type="AlphaFoldDB" id="A0A449A4S6"/>
<feature type="domain" description="Tubulin/FtsZ GTPase" evidence="7">
    <location>
        <begin position="5"/>
        <end position="197"/>
    </location>
</feature>
<dbReference type="SMART" id="SM00865">
    <property type="entry name" value="Tubulin_C"/>
    <property type="match status" value="1"/>
</dbReference>
<dbReference type="GO" id="GO:0051258">
    <property type="term" value="P:protein polymerization"/>
    <property type="evidence" value="ECO:0007669"/>
    <property type="project" value="UniProtKB-UniRule"/>
</dbReference>
<feature type="binding site" evidence="5">
    <location>
        <position position="132"/>
    </location>
    <ligand>
        <name>GTP</name>
        <dbReference type="ChEBI" id="CHEBI:37565"/>
    </ligand>
</feature>
<dbReference type="SMART" id="SM00864">
    <property type="entry name" value="Tubulin"/>
    <property type="match status" value="1"/>
</dbReference>
<feature type="compositionally biased region" description="Low complexity" evidence="6">
    <location>
        <begin position="414"/>
        <end position="428"/>
    </location>
</feature>
<evidence type="ECO:0000313" key="10">
    <source>
        <dbReference type="Proteomes" id="UP000289440"/>
    </source>
</evidence>
<dbReference type="CDD" id="cd02201">
    <property type="entry name" value="FtsZ_type1"/>
    <property type="match status" value="1"/>
</dbReference>
<dbReference type="PRINTS" id="PR00423">
    <property type="entry name" value="CELLDVISFTSZ"/>
</dbReference>
<evidence type="ECO:0000256" key="1">
    <source>
        <dbReference type="ARBA" id="ARBA00009690"/>
    </source>
</evidence>
<protein>
    <recommendedName>
        <fullName evidence="5">Cell division protein FtsZ</fullName>
    </recommendedName>
</protein>
<keyword evidence="10" id="KW-1185">Reference proteome</keyword>
<dbReference type="SUPFAM" id="SSF52490">
    <property type="entry name" value="Tubulin nucleotide-binding domain-like"/>
    <property type="match status" value="1"/>
</dbReference>
<dbReference type="GO" id="GO:0003924">
    <property type="term" value="F:GTPase activity"/>
    <property type="evidence" value="ECO:0007669"/>
    <property type="project" value="UniProtKB-UniRule"/>
</dbReference>
<dbReference type="InterPro" id="IPR018316">
    <property type="entry name" value="Tubulin/FtsZ_2-layer-sand-dom"/>
</dbReference>
<dbReference type="KEGG" id="mnu:NCTC10166_00198"/>
<organism evidence="9 10">
    <name type="scientific">Mesomycoplasma neurolyticum</name>
    <dbReference type="NCBI Taxonomy" id="2120"/>
    <lineage>
        <taxon>Bacteria</taxon>
        <taxon>Bacillati</taxon>
        <taxon>Mycoplasmatota</taxon>
        <taxon>Mycoplasmoidales</taxon>
        <taxon>Metamycoplasmataceae</taxon>
        <taxon>Mesomycoplasma</taxon>
    </lineage>
</organism>
<feature type="compositionally biased region" description="Basic and acidic residues" evidence="6">
    <location>
        <begin position="435"/>
        <end position="447"/>
    </location>
</feature>
<accession>A0A449A4S6</accession>
<feature type="compositionally biased region" description="Polar residues" evidence="6">
    <location>
        <begin position="448"/>
        <end position="459"/>
    </location>
</feature>
<evidence type="ECO:0000256" key="2">
    <source>
        <dbReference type="ARBA" id="ARBA00022741"/>
    </source>
</evidence>
<dbReference type="SUPFAM" id="SSF55307">
    <property type="entry name" value="Tubulin C-terminal domain-like"/>
    <property type="match status" value="1"/>
</dbReference>
<evidence type="ECO:0000259" key="7">
    <source>
        <dbReference type="SMART" id="SM00864"/>
    </source>
</evidence>
<evidence type="ECO:0000256" key="6">
    <source>
        <dbReference type="SAM" id="MobiDB-lite"/>
    </source>
</evidence>
<comment type="subunit">
    <text evidence="5">Homodimer. Polymerizes to form a dynamic ring structure in a strictly GTP-dependent manner. Interacts directly with several other division proteins.</text>
</comment>
<dbReference type="InterPro" id="IPR024757">
    <property type="entry name" value="FtsZ_C"/>
</dbReference>
<dbReference type="InterPro" id="IPR008280">
    <property type="entry name" value="Tub_FtsZ_C"/>
</dbReference>
<dbReference type="PANTHER" id="PTHR30314:SF3">
    <property type="entry name" value="MITOCHONDRIAL DIVISION PROTEIN FSZA"/>
    <property type="match status" value="1"/>
</dbReference>
<dbReference type="Gene3D" id="3.40.50.1440">
    <property type="entry name" value="Tubulin/FtsZ, GTPase domain"/>
    <property type="match status" value="1"/>
</dbReference>
<dbReference type="GO" id="GO:0000917">
    <property type="term" value="P:division septum assembly"/>
    <property type="evidence" value="ECO:0007669"/>
    <property type="project" value="UniProtKB-KW"/>
</dbReference>
<dbReference type="EMBL" id="LR214951">
    <property type="protein sequence ID" value="VEU59239.1"/>
    <property type="molecule type" value="Genomic_DNA"/>
</dbReference>
<gene>
    <name evidence="5 9" type="primary">ftsZ</name>
    <name evidence="9" type="ORF">NCTC10166_00198</name>
</gene>
<sequence>MSNRKIKIFGIGGCGNNIVKHALENAKDNIEYYFANTDLITLNTFDPEKTIALGDSEKRKGSGAGNDPLKGREYALESKNEISEKMAGADIVVLAAGMGKGTGSGSSSIFAEEAKKHGALTIAIVTMPFEFEGKKISGNAALGLANLKKHVDALLIISNNKLATKHANLPHFETMKIANVFFDKIINVIYEIINVRGIQNVDFADLLSIMKTKGEVIINSVKGFGSDKVQKAIDKLLEFDILENNIKKAKNIILNIASADITSAEISEIINRIKKESENEVDVIYGLIQKSSNDKDLSLSIIATGINEFNSENKTISSTITNNHNNVSRENVSETPKSTFMNTKTVLNEHNTEMEKPSFSSITEAVRSQMEKKVNNNENSLPKIQSENSSKIETNFRSMASPYANNPKVETVQTNTNPMTSNSTPSLNYDKLRHRMAEKSSTPEERTTNVASNYATISQKTREETLSASGQKTNNHSSELNYNKPNFFEIENDNDETEENYFPSFLRK</sequence>
<comment type="subcellular location">
    <subcellularLocation>
        <location evidence="5">Cytoplasm</location>
    </subcellularLocation>
    <text evidence="5">Assembles at midcell at the inner surface of the cytoplasmic membrane.</text>
</comment>
<dbReference type="HAMAP" id="MF_00909">
    <property type="entry name" value="FtsZ"/>
    <property type="match status" value="1"/>
</dbReference>
<dbReference type="GO" id="GO:0032153">
    <property type="term" value="C:cell division site"/>
    <property type="evidence" value="ECO:0007669"/>
    <property type="project" value="UniProtKB-UniRule"/>
</dbReference>
<keyword evidence="3 5" id="KW-0342">GTP-binding</keyword>
<evidence type="ECO:0000256" key="3">
    <source>
        <dbReference type="ARBA" id="ARBA00023134"/>
    </source>
</evidence>